<evidence type="ECO:0000313" key="2">
    <source>
        <dbReference type="Proteomes" id="UP000041254"/>
    </source>
</evidence>
<dbReference type="EMBL" id="CDMY01000235">
    <property type="protein sequence ID" value="CEL95666.1"/>
    <property type="molecule type" value="Genomic_DNA"/>
</dbReference>
<dbReference type="Proteomes" id="UP000041254">
    <property type="component" value="Unassembled WGS sequence"/>
</dbReference>
<dbReference type="VEuPathDB" id="CryptoDB:Vbra_11989"/>
<reference evidence="1 2" key="1">
    <citation type="submission" date="2014-11" db="EMBL/GenBank/DDBJ databases">
        <authorList>
            <person name="Zhu J."/>
            <person name="Qi W."/>
            <person name="Song R."/>
        </authorList>
    </citation>
    <scope>NUCLEOTIDE SEQUENCE [LARGE SCALE GENOMIC DNA]</scope>
</reference>
<evidence type="ECO:0000313" key="1">
    <source>
        <dbReference type="EMBL" id="CEL95666.1"/>
    </source>
</evidence>
<protein>
    <submittedName>
        <fullName evidence="1">Uncharacterized protein</fullName>
    </submittedName>
</protein>
<gene>
    <name evidence="1" type="ORF">Vbra_11989</name>
</gene>
<organism evidence="1 2">
    <name type="scientific">Vitrella brassicaformis (strain CCMP3155)</name>
    <dbReference type="NCBI Taxonomy" id="1169540"/>
    <lineage>
        <taxon>Eukaryota</taxon>
        <taxon>Sar</taxon>
        <taxon>Alveolata</taxon>
        <taxon>Colpodellida</taxon>
        <taxon>Vitrellaceae</taxon>
        <taxon>Vitrella</taxon>
    </lineage>
</organism>
<name>A0A0G4EI60_VITBC</name>
<dbReference type="InParanoid" id="A0A0G4EI60"/>
<proteinExistence type="predicted"/>
<accession>A0A0G4EI60</accession>
<keyword evidence="2" id="KW-1185">Reference proteome</keyword>
<sequence>MALQHVQSELLLHRTLSDDGAAVLQALMASTRGQKILVKALHAGLRSGAVSPKALLHGTALSGVLLEPAANIPTIPLPEVFLASMLDYLTGDELPYAQTCRYLYETFVNGGALRVTLSPRSPLIAPLRHDSPSHLHQTIKRLIRLRPSGVRHLTVVVPVHRDNPKDLPSLLNKLIQALCLSVEISGSVTLSSLDVTAPCAVDGQVMETVLGRHASTLRRLRLVRTRPTPAPRPTCPPRPLTPYCPLPLLEDLTLDGYALTRADGCTNAISEVAVTAPANGAITPLLPLQSFSILPANPSNLLDASFIQDWGDVLQASMHHPSLRSLCVPCLRLEPLKALMDDRTAIPRLSSIGWIPVSADGHVLGRREGGETVTIGHVAARWPSVSVLMVLGKGGMGGHVRAIDGFVRVWCGRGSWGGWVRSKWRRKEGGSHFM</sequence>
<dbReference type="AlphaFoldDB" id="A0A0G4EI60"/>